<keyword evidence="6" id="KW-1185">Reference proteome</keyword>
<reference evidence="5 6" key="1">
    <citation type="submission" date="2018-10" db="EMBL/GenBank/DDBJ databases">
        <title>Draft genome sequence of Aquitalea MWU14-2217 isolated from a wild cranberry bog in Provincetown, Massachusetts.</title>
        <authorList>
            <person name="Ebadzadsahrai G."/>
            <person name="Soby S."/>
        </authorList>
    </citation>
    <scope>NUCLEOTIDE SEQUENCE [LARGE SCALE GENOMIC DNA]</scope>
    <source>
        <strain evidence="5 6">MWU14-2217</strain>
    </source>
</reference>
<dbReference type="AlphaFoldDB" id="A0A454JI01"/>
<protein>
    <recommendedName>
        <fullName evidence="1">diguanylate cyclase</fullName>
        <ecNumber evidence="1">2.7.7.65</ecNumber>
    </recommendedName>
</protein>
<dbReference type="PROSITE" id="PS50887">
    <property type="entry name" value="GGDEF"/>
    <property type="match status" value="1"/>
</dbReference>
<dbReference type="InterPro" id="IPR029787">
    <property type="entry name" value="Nucleotide_cyclase"/>
</dbReference>
<dbReference type="SMART" id="SM00267">
    <property type="entry name" value="GGDEF"/>
    <property type="match status" value="1"/>
</dbReference>
<dbReference type="GO" id="GO:0005886">
    <property type="term" value="C:plasma membrane"/>
    <property type="evidence" value="ECO:0007669"/>
    <property type="project" value="TreeGrafter"/>
</dbReference>
<keyword evidence="3" id="KW-1133">Transmembrane helix</keyword>
<evidence type="ECO:0000256" key="1">
    <source>
        <dbReference type="ARBA" id="ARBA00012528"/>
    </source>
</evidence>
<dbReference type="EC" id="2.7.7.65" evidence="1"/>
<feature type="transmembrane region" description="Helical" evidence="3">
    <location>
        <begin position="177"/>
        <end position="201"/>
    </location>
</feature>
<dbReference type="Proteomes" id="UP000274139">
    <property type="component" value="Unassembled WGS sequence"/>
</dbReference>
<dbReference type="Pfam" id="PF00990">
    <property type="entry name" value="GGDEF"/>
    <property type="match status" value="1"/>
</dbReference>
<evidence type="ECO:0000313" key="6">
    <source>
        <dbReference type="Proteomes" id="UP000274139"/>
    </source>
</evidence>
<evidence type="ECO:0000256" key="2">
    <source>
        <dbReference type="ARBA" id="ARBA00034247"/>
    </source>
</evidence>
<sequence length="383" mass="42411">MGLPHQSTANKPPVALAMVWQWISAGVDPALNGTLRRRQYITNAVPALVLSMVLFYYLLFLTLGNRELAHSCLQGMPIPAIGIAWFRWRQNCGQPPHYWKACFICQTTVLAAILGGQGTLFGSHFYFLLFFLTAPLVVPISDRRGMTIVCAICLGWFSFFQFMQWPATASVQSLDPSIISILNLGVLLSGSIILFIALLAGEHFSDALLNRIELMASTDMLTGLANRRAFYARLAQLQYRHALDQHPFCLAMLDIDFFKRINDDYGHDAGDKVLRHIASLLQHMARSQDLVCRIGGEEFAILLPDTRLEQAFIMCEAIRNKIAGSPLPHGSSELHATVSLGLAQWQASDSEQAFLAATDKALYAAKHAGRNGVQQRRQAAPAL</sequence>
<dbReference type="FunFam" id="3.30.70.270:FF:000001">
    <property type="entry name" value="Diguanylate cyclase domain protein"/>
    <property type="match status" value="1"/>
</dbReference>
<dbReference type="PANTHER" id="PTHR45138:SF9">
    <property type="entry name" value="DIGUANYLATE CYCLASE DGCM-RELATED"/>
    <property type="match status" value="1"/>
</dbReference>
<accession>A0A454JI01</accession>
<evidence type="ECO:0000313" key="5">
    <source>
        <dbReference type="EMBL" id="RMC96978.1"/>
    </source>
</evidence>
<dbReference type="SUPFAM" id="SSF55073">
    <property type="entry name" value="Nucleotide cyclase"/>
    <property type="match status" value="1"/>
</dbReference>
<dbReference type="InterPro" id="IPR000160">
    <property type="entry name" value="GGDEF_dom"/>
</dbReference>
<evidence type="ECO:0000259" key="4">
    <source>
        <dbReference type="PROSITE" id="PS50887"/>
    </source>
</evidence>
<gene>
    <name evidence="5" type="ORF">EAY64_11290</name>
</gene>
<comment type="catalytic activity">
    <reaction evidence="2">
        <text>2 GTP = 3',3'-c-di-GMP + 2 diphosphate</text>
        <dbReference type="Rhea" id="RHEA:24898"/>
        <dbReference type="ChEBI" id="CHEBI:33019"/>
        <dbReference type="ChEBI" id="CHEBI:37565"/>
        <dbReference type="ChEBI" id="CHEBI:58805"/>
        <dbReference type="EC" id="2.7.7.65"/>
    </reaction>
</comment>
<keyword evidence="3" id="KW-0812">Transmembrane</keyword>
<dbReference type="PANTHER" id="PTHR45138">
    <property type="entry name" value="REGULATORY COMPONENTS OF SENSORY TRANSDUCTION SYSTEM"/>
    <property type="match status" value="1"/>
</dbReference>
<feature type="transmembrane region" description="Helical" evidence="3">
    <location>
        <begin position="40"/>
        <end position="62"/>
    </location>
</feature>
<dbReference type="RefSeq" id="WP_103524870.1">
    <property type="nucleotide sequence ID" value="NZ_JAIZDC010000008.1"/>
</dbReference>
<dbReference type="OrthoDB" id="9813903at2"/>
<feature type="domain" description="GGDEF" evidence="4">
    <location>
        <begin position="246"/>
        <end position="378"/>
    </location>
</feature>
<evidence type="ECO:0000256" key="3">
    <source>
        <dbReference type="SAM" id="Phobius"/>
    </source>
</evidence>
<dbReference type="EMBL" id="RFAR01000044">
    <property type="protein sequence ID" value="RMC96978.1"/>
    <property type="molecule type" value="Genomic_DNA"/>
</dbReference>
<dbReference type="InterPro" id="IPR043128">
    <property type="entry name" value="Rev_trsase/Diguanyl_cyclase"/>
</dbReference>
<name>A0A454JI01_9NEIS</name>
<feature type="transmembrane region" description="Helical" evidence="3">
    <location>
        <begin position="145"/>
        <end position="165"/>
    </location>
</feature>
<dbReference type="Gene3D" id="3.30.70.270">
    <property type="match status" value="1"/>
</dbReference>
<dbReference type="GO" id="GO:0052621">
    <property type="term" value="F:diguanylate cyclase activity"/>
    <property type="evidence" value="ECO:0007669"/>
    <property type="project" value="UniProtKB-EC"/>
</dbReference>
<organism evidence="5 6">
    <name type="scientific">Aquitalea palustris</name>
    <dbReference type="NCBI Taxonomy" id="2480983"/>
    <lineage>
        <taxon>Bacteria</taxon>
        <taxon>Pseudomonadati</taxon>
        <taxon>Pseudomonadota</taxon>
        <taxon>Betaproteobacteria</taxon>
        <taxon>Neisseriales</taxon>
        <taxon>Chromobacteriaceae</taxon>
        <taxon>Aquitalea</taxon>
    </lineage>
</organism>
<feature type="transmembrane region" description="Helical" evidence="3">
    <location>
        <begin position="121"/>
        <end position="138"/>
    </location>
</feature>
<keyword evidence="3" id="KW-0472">Membrane</keyword>
<dbReference type="NCBIfam" id="TIGR00254">
    <property type="entry name" value="GGDEF"/>
    <property type="match status" value="1"/>
</dbReference>
<dbReference type="CDD" id="cd01949">
    <property type="entry name" value="GGDEF"/>
    <property type="match status" value="1"/>
</dbReference>
<dbReference type="InterPro" id="IPR050469">
    <property type="entry name" value="Diguanylate_Cyclase"/>
</dbReference>
<dbReference type="GO" id="GO:0043709">
    <property type="term" value="P:cell adhesion involved in single-species biofilm formation"/>
    <property type="evidence" value="ECO:0007669"/>
    <property type="project" value="TreeGrafter"/>
</dbReference>
<comment type="caution">
    <text evidence="5">The sequence shown here is derived from an EMBL/GenBank/DDBJ whole genome shotgun (WGS) entry which is preliminary data.</text>
</comment>
<dbReference type="GO" id="GO:1902201">
    <property type="term" value="P:negative regulation of bacterial-type flagellum-dependent cell motility"/>
    <property type="evidence" value="ECO:0007669"/>
    <property type="project" value="TreeGrafter"/>
</dbReference>
<proteinExistence type="predicted"/>